<evidence type="ECO:0000256" key="4">
    <source>
        <dbReference type="RuleBase" id="RU000461"/>
    </source>
</evidence>
<dbReference type="Pfam" id="PF00067">
    <property type="entry name" value="p450"/>
    <property type="match status" value="1"/>
</dbReference>
<evidence type="ECO:0000256" key="3">
    <source>
        <dbReference type="PIRSR" id="PIRSR602401-1"/>
    </source>
</evidence>
<comment type="caution">
    <text evidence="6">The sequence shown here is derived from an EMBL/GenBank/DDBJ whole genome shotgun (WGS) entry which is preliminary data.</text>
</comment>
<feature type="binding site" description="axial binding residue" evidence="3">
    <location>
        <position position="483"/>
    </location>
    <ligand>
        <name>heme</name>
        <dbReference type="ChEBI" id="CHEBI:30413"/>
    </ligand>
    <ligandPart>
        <name>Fe</name>
        <dbReference type="ChEBI" id="CHEBI:18248"/>
    </ligandPart>
</feature>
<dbReference type="GO" id="GO:0005506">
    <property type="term" value="F:iron ion binding"/>
    <property type="evidence" value="ECO:0007669"/>
    <property type="project" value="InterPro"/>
</dbReference>
<dbReference type="SUPFAM" id="SSF48264">
    <property type="entry name" value="Cytochrome P450"/>
    <property type="match status" value="1"/>
</dbReference>
<keyword evidence="3 4" id="KW-0479">Metal-binding</keyword>
<proteinExistence type="inferred from homology"/>
<dbReference type="PRINTS" id="PR00463">
    <property type="entry name" value="EP450I"/>
</dbReference>
<keyword evidence="3 4" id="KW-0408">Iron</keyword>
<dbReference type="AlphaFoldDB" id="A0A4R5P3U9"/>
<dbReference type="InterPro" id="IPR001128">
    <property type="entry name" value="Cyt_P450"/>
</dbReference>
<dbReference type="RefSeq" id="WP_078336145.1">
    <property type="nucleotide sequence ID" value="NZ_MAFQ01000016.1"/>
</dbReference>
<dbReference type="GO" id="GO:0004497">
    <property type="term" value="F:monooxygenase activity"/>
    <property type="evidence" value="ECO:0007669"/>
    <property type="project" value="UniProtKB-KW"/>
</dbReference>
<dbReference type="PANTHER" id="PTHR24305:SF166">
    <property type="entry name" value="CYTOCHROME P450 12A4, MITOCHONDRIAL-RELATED"/>
    <property type="match status" value="1"/>
</dbReference>
<name>A0A4R5P3U9_9MYCO</name>
<evidence type="ECO:0000313" key="6">
    <source>
        <dbReference type="EMBL" id="TDH17601.1"/>
    </source>
</evidence>
<comment type="cofactor">
    <cofactor evidence="1 3">
        <name>heme</name>
        <dbReference type="ChEBI" id="CHEBI:30413"/>
    </cofactor>
</comment>
<dbReference type="InterPro" id="IPR050121">
    <property type="entry name" value="Cytochrome_P450_monoxygenase"/>
</dbReference>
<comment type="similarity">
    <text evidence="2 4">Belongs to the cytochrome P450 family.</text>
</comment>
<reference evidence="6 7" key="1">
    <citation type="journal article" date="2019" name="Sci. Rep.">
        <title>Extended insight into the Mycobacterium chelonae-abscessus complex through whole genome sequencing of Mycobacterium salmoniphilum outbreak and Mycobacterium salmoniphilum-like strains.</title>
        <authorList>
            <person name="Behra P.R.K."/>
            <person name="Das S."/>
            <person name="Pettersson B.M.F."/>
            <person name="Shirreff L."/>
            <person name="DuCote T."/>
            <person name="Jacobsson K.G."/>
            <person name="Ennis D.G."/>
            <person name="Kirsebom L.A."/>
        </authorList>
    </citation>
    <scope>NUCLEOTIDE SEQUENCE [LARGE SCALE GENOMIC DNA]</scope>
    <source>
        <strain evidence="6 7">DSM 45524</strain>
    </source>
</reference>
<protein>
    <submittedName>
        <fullName evidence="6">Cytochrome P450</fullName>
    </submittedName>
</protein>
<dbReference type="InterPro" id="IPR017972">
    <property type="entry name" value="Cyt_P450_CS"/>
</dbReference>
<dbReference type="GO" id="GO:0016705">
    <property type="term" value="F:oxidoreductase activity, acting on paired donors, with incorporation or reduction of molecular oxygen"/>
    <property type="evidence" value="ECO:0007669"/>
    <property type="project" value="InterPro"/>
</dbReference>
<dbReference type="PROSITE" id="PS00086">
    <property type="entry name" value="CYTOCHROME_P450"/>
    <property type="match status" value="1"/>
</dbReference>
<accession>A0A4R5P3U9</accession>
<dbReference type="InterPro" id="IPR002401">
    <property type="entry name" value="Cyt_P450_E_grp-I"/>
</dbReference>
<sequence>MTGLPGKQPTGTCPVGPPASTGIQSPAVAAGLPRLLAGEWGPLPMNPTIHEVNEIAKTHGRFASRGRDPWWITRGGIPLASSIARGVGSPALIPPGPVGHPIVGSVPEMRREPFEFFRRCTREFGDVYRVPFPLGGGIVVVNHPDYASQVMDDPVGRYSMIGPGQAAMGMIGAAIPMLEGDKFRQRRRMLMPMFGRRHLARVAEVIADEFVRRVDGWARWADTGHVVDMQHAIAQVTLPAFLRAMFSSSITEREIHETDIDLRTFMSLMASVTLMSPRPALIPLPGRESAPRSMWRLWRLTRRLIKERRTNPVETPDLLSLLLEAAYDDGSPLSERDLSMELMILMAGGYETVVASLSWTLALLLAYPEHLRRLYAEVDSLHGAIPTPEDLPKLAWARACFDEGQRLQGHPLNPRFAMEDDVIGGYFIPRYTIVGPSLYSMHRDPRWWPEPDVYDPNRFLDEAATKDRPRLAFMPFGSGRHHCLGTGMAYMNAQFLLAIIFQRYRLELPECWKPKHHFNFSVTLDGGLPVTLTTARS</sequence>
<dbReference type="Proteomes" id="UP000295627">
    <property type="component" value="Unassembled WGS sequence"/>
</dbReference>
<feature type="region of interest" description="Disordered" evidence="5">
    <location>
        <begin position="1"/>
        <end position="24"/>
    </location>
</feature>
<evidence type="ECO:0000256" key="2">
    <source>
        <dbReference type="ARBA" id="ARBA00010617"/>
    </source>
</evidence>
<organism evidence="6 7">
    <name type="scientific">Mycobacteroides franklinii</name>
    <dbReference type="NCBI Taxonomy" id="948102"/>
    <lineage>
        <taxon>Bacteria</taxon>
        <taxon>Bacillati</taxon>
        <taxon>Actinomycetota</taxon>
        <taxon>Actinomycetes</taxon>
        <taxon>Mycobacteriales</taxon>
        <taxon>Mycobacteriaceae</taxon>
        <taxon>Mycobacteroides</taxon>
    </lineage>
</organism>
<dbReference type="PRINTS" id="PR00385">
    <property type="entry name" value="P450"/>
</dbReference>
<dbReference type="PANTHER" id="PTHR24305">
    <property type="entry name" value="CYTOCHROME P450"/>
    <property type="match status" value="1"/>
</dbReference>
<keyword evidence="3 4" id="KW-0349">Heme</keyword>
<keyword evidence="4" id="KW-0503">Monooxygenase</keyword>
<evidence type="ECO:0000256" key="5">
    <source>
        <dbReference type="SAM" id="MobiDB-lite"/>
    </source>
</evidence>
<dbReference type="InterPro" id="IPR036396">
    <property type="entry name" value="Cyt_P450_sf"/>
</dbReference>
<evidence type="ECO:0000313" key="7">
    <source>
        <dbReference type="Proteomes" id="UP000295627"/>
    </source>
</evidence>
<dbReference type="GO" id="GO:0020037">
    <property type="term" value="F:heme binding"/>
    <property type="evidence" value="ECO:0007669"/>
    <property type="project" value="InterPro"/>
</dbReference>
<keyword evidence="4" id="KW-0560">Oxidoreductase</keyword>
<gene>
    <name evidence="6" type="ORF">EJ571_26890</name>
</gene>
<evidence type="ECO:0000256" key="1">
    <source>
        <dbReference type="ARBA" id="ARBA00001971"/>
    </source>
</evidence>
<dbReference type="Gene3D" id="1.10.630.10">
    <property type="entry name" value="Cytochrome P450"/>
    <property type="match status" value="1"/>
</dbReference>
<dbReference type="EMBL" id="RXLR01000033">
    <property type="protein sequence ID" value="TDH17601.1"/>
    <property type="molecule type" value="Genomic_DNA"/>
</dbReference>